<dbReference type="EMBL" id="CAADRN010000025">
    <property type="protein sequence ID" value="VFU11496.1"/>
    <property type="molecule type" value="Genomic_DNA"/>
</dbReference>
<keyword evidence="1" id="KW-0472">Membrane</keyword>
<keyword evidence="1" id="KW-0812">Transmembrane</keyword>
<proteinExistence type="predicted"/>
<reference evidence="2" key="1">
    <citation type="submission" date="2019-03" db="EMBL/GenBank/DDBJ databases">
        <authorList>
            <person name="Hao L."/>
        </authorList>
    </citation>
    <scope>NUCLEOTIDE SEQUENCE</scope>
</reference>
<organism evidence="2">
    <name type="scientific">anaerobic digester metagenome</name>
    <dbReference type="NCBI Taxonomy" id="1263854"/>
    <lineage>
        <taxon>unclassified sequences</taxon>
        <taxon>metagenomes</taxon>
        <taxon>ecological metagenomes</taxon>
    </lineage>
</organism>
<protein>
    <submittedName>
        <fullName evidence="2">Uncharacterized protein</fullName>
    </submittedName>
</protein>
<keyword evidence="1" id="KW-1133">Transmembrane helix</keyword>
<evidence type="ECO:0000256" key="1">
    <source>
        <dbReference type="SAM" id="Phobius"/>
    </source>
</evidence>
<feature type="transmembrane region" description="Helical" evidence="1">
    <location>
        <begin position="6"/>
        <end position="39"/>
    </location>
</feature>
<gene>
    <name evidence="2" type="ORF">SCFA_1200005</name>
</gene>
<accession>A0A485LUV5</accession>
<dbReference type="AlphaFoldDB" id="A0A485LUV5"/>
<name>A0A485LUV5_9ZZZZ</name>
<sequence length="67" mass="7524">MSERRVLWFIVLITVIALLAAFIFSPIAMVVLFILLAAGIYYRTAATSKYQSKRIIDLVHCGYDSLG</sequence>
<evidence type="ECO:0000313" key="2">
    <source>
        <dbReference type="EMBL" id="VFU11496.1"/>
    </source>
</evidence>